<protein>
    <recommendedName>
        <fullName evidence="1">AB hydrolase-1 domain-containing protein</fullName>
    </recommendedName>
</protein>
<dbReference type="OrthoDB" id="19657at2759"/>
<evidence type="ECO:0000313" key="2">
    <source>
        <dbReference type="EMBL" id="PPR06487.1"/>
    </source>
</evidence>
<dbReference type="PANTHER" id="PTHR43433:SF5">
    <property type="entry name" value="AB HYDROLASE-1 DOMAIN-CONTAINING PROTEIN"/>
    <property type="match status" value="1"/>
</dbReference>
<name>A0A409YTY2_9AGAR</name>
<sequence>MTPSVPKSPSTPPLSSLPTAFPEKTCYRRGLCPVSSLRQEGPELLESHSLYYEQHGPAAMKGNDEAIEKLDKVVFIMGLNSSSFSWGPQVRWFGLKGGETGKGTCTALVFDNRGVGNSGYPRGPYTTSGMAEDVICLLDYLGWTGERSVHVVGISLGGMIAQELAYRIPQRICSLVLAVTTPGGRIWNNFPPLKGLTCLTKLTFTLDNEKKVPIVLDMLFPKAWLAEKAKTDPHAEWNGNTEDNKQGKTNYDVQAEGFLRRVAITKPQQLMGHLSQMAAALTHQVAPERLAYIAANVPKVILVTGDEDHLVRPSGSFRIYEAMKKGLSKSDEASNSSRVELLQWEGTGHGIHAQREDEFNLLVERCVREGKALVSGEFKAKDA</sequence>
<dbReference type="Gene3D" id="3.40.50.1820">
    <property type="entry name" value="alpha/beta hydrolase"/>
    <property type="match status" value="1"/>
</dbReference>
<reference evidence="2 3" key="1">
    <citation type="journal article" date="2018" name="Evol. Lett.">
        <title>Horizontal gene cluster transfer increased hallucinogenic mushroom diversity.</title>
        <authorList>
            <person name="Reynolds H.T."/>
            <person name="Vijayakumar V."/>
            <person name="Gluck-Thaler E."/>
            <person name="Korotkin H.B."/>
            <person name="Matheny P.B."/>
            <person name="Slot J.C."/>
        </authorList>
    </citation>
    <scope>NUCLEOTIDE SEQUENCE [LARGE SCALE GENOMIC DNA]</scope>
    <source>
        <strain evidence="2 3">SRW20</strain>
    </source>
</reference>
<dbReference type="PANTHER" id="PTHR43433">
    <property type="entry name" value="HYDROLASE, ALPHA/BETA FOLD FAMILY PROTEIN"/>
    <property type="match status" value="1"/>
</dbReference>
<dbReference type="InterPro" id="IPR050471">
    <property type="entry name" value="AB_hydrolase"/>
</dbReference>
<dbReference type="InterPro" id="IPR000073">
    <property type="entry name" value="AB_hydrolase_1"/>
</dbReference>
<dbReference type="Proteomes" id="UP000284706">
    <property type="component" value="Unassembled WGS sequence"/>
</dbReference>
<gene>
    <name evidence="2" type="ORF">CVT26_004576</name>
</gene>
<dbReference type="STRING" id="231916.A0A409YTY2"/>
<dbReference type="InParanoid" id="A0A409YTY2"/>
<dbReference type="SUPFAM" id="SSF53474">
    <property type="entry name" value="alpha/beta-Hydrolases"/>
    <property type="match status" value="1"/>
</dbReference>
<evidence type="ECO:0000313" key="3">
    <source>
        <dbReference type="Proteomes" id="UP000284706"/>
    </source>
</evidence>
<dbReference type="AlphaFoldDB" id="A0A409YTY2"/>
<dbReference type="InterPro" id="IPR029058">
    <property type="entry name" value="AB_hydrolase_fold"/>
</dbReference>
<keyword evidence="3" id="KW-1185">Reference proteome</keyword>
<dbReference type="Pfam" id="PF12697">
    <property type="entry name" value="Abhydrolase_6"/>
    <property type="match status" value="1"/>
</dbReference>
<evidence type="ECO:0000259" key="1">
    <source>
        <dbReference type="Pfam" id="PF12697"/>
    </source>
</evidence>
<accession>A0A409YTY2</accession>
<dbReference type="EMBL" id="NHYE01000309">
    <property type="protein sequence ID" value="PPR06487.1"/>
    <property type="molecule type" value="Genomic_DNA"/>
</dbReference>
<feature type="domain" description="AB hydrolase-1" evidence="1">
    <location>
        <begin position="73"/>
        <end position="359"/>
    </location>
</feature>
<comment type="caution">
    <text evidence="2">The sequence shown here is derived from an EMBL/GenBank/DDBJ whole genome shotgun (WGS) entry which is preliminary data.</text>
</comment>
<proteinExistence type="predicted"/>
<organism evidence="2 3">
    <name type="scientific">Gymnopilus dilepis</name>
    <dbReference type="NCBI Taxonomy" id="231916"/>
    <lineage>
        <taxon>Eukaryota</taxon>
        <taxon>Fungi</taxon>
        <taxon>Dikarya</taxon>
        <taxon>Basidiomycota</taxon>
        <taxon>Agaricomycotina</taxon>
        <taxon>Agaricomycetes</taxon>
        <taxon>Agaricomycetidae</taxon>
        <taxon>Agaricales</taxon>
        <taxon>Agaricineae</taxon>
        <taxon>Hymenogastraceae</taxon>
        <taxon>Gymnopilus</taxon>
    </lineage>
</organism>